<keyword evidence="3" id="KW-0418">Kinase</keyword>
<feature type="chain" id="PRO_5041938304" description="Protein kinase domain-containing protein" evidence="6">
    <location>
        <begin position="17"/>
        <end position="1046"/>
    </location>
</feature>
<evidence type="ECO:0000256" key="3">
    <source>
        <dbReference type="ARBA" id="ARBA00022777"/>
    </source>
</evidence>
<dbReference type="SUPFAM" id="SSF48371">
    <property type="entry name" value="ARM repeat"/>
    <property type="match status" value="1"/>
</dbReference>
<keyword evidence="9" id="KW-1185">Reference proteome</keyword>
<proteinExistence type="predicted"/>
<dbReference type="PANTHER" id="PTHR44329:SF288">
    <property type="entry name" value="MITOGEN-ACTIVATED PROTEIN KINASE KINASE KINASE 20"/>
    <property type="match status" value="1"/>
</dbReference>
<evidence type="ECO:0000256" key="2">
    <source>
        <dbReference type="ARBA" id="ARBA00022741"/>
    </source>
</evidence>
<dbReference type="Gene3D" id="1.10.510.10">
    <property type="entry name" value="Transferase(Phosphotransferase) domain 1"/>
    <property type="match status" value="1"/>
</dbReference>
<protein>
    <recommendedName>
        <fullName evidence="7">Protein kinase domain-containing protein</fullName>
    </recommendedName>
</protein>
<evidence type="ECO:0000256" key="1">
    <source>
        <dbReference type="ARBA" id="ARBA00022679"/>
    </source>
</evidence>
<evidence type="ECO:0000256" key="5">
    <source>
        <dbReference type="SAM" id="MobiDB-lite"/>
    </source>
</evidence>
<keyword evidence="4" id="KW-0067">ATP-binding</keyword>
<dbReference type="PROSITE" id="PS50011">
    <property type="entry name" value="PROTEIN_KINASE_DOM"/>
    <property type="match status" value="1"/>
</dbReference>
<dbReference type="InterPro" id="IPR000719">
    <property type="entry name" value="Prot_kinase_dom"/>
</dbReference>
<feature type="region of interest" description="Disordered" evidence="5">
    <location>
        <begin position="344"/>
        <end position="512"/>
    </location>
</feature>
<dbReference type="GO" id="GO:0004674">
    <property type="term" value="F:protein serine/threonine kinase activity"/>
    <property type="evidence" value="ECO:0007669"/>
    <property type="project" value="TreeGrafter"/>
</dbReference>
<dbReference type="InterPro" id="IPR051681">
    <property type="entry name" value="Ser/Thr_Kinases-Pseudokinases"/>
</dbReference>
<evidence type="ECO:0000256" key="6">
    <source>
        <dbReference type="SAM" id="SignalP"/>
    </source>
</evidence>
<dbReference type="InterPro" id="IPR011009">
    <property type="entry name" value="Kinase-like_dom_sf"/>
</dbReference>
<keyword evidence="2" id="KW-0547">Nucleotide-binding</keyword>
<feature type="signal peptide" evidence="6">
    <location>
        <begin position="1"/>
        <end position="16"/>
    </location>
</feature>
<dbReference type="PANTHER" id="PTHR44329">
    <property type="entry name" value="SERINE/THREONINE-PROTEIN KINASE TNNI3K-RELATED"/>
    <property type="match status" value="1"/>
</dbReference>
<feature type="compositionally biased region" description="Polar residues" evidence="5">
    <location>
        <begin position="404"/>
        <end position="414"/>
    </location>
</feature>
<organism evidence="8 9">
    <name type="scientific">Mycena rosella</name>
    <name type="common">Pink bonnet</name>
    <name type="synonym">Agaricus rosellus</name>
    <dbReference type="NCBI Taxonomy" id="1033263"/>
    <lineage>
        <taxon>Eukaryota</taxon>
        <taxon>Fungi</taxon>
        <taxon>Dikarya</taxon>
        <taxon>Basidiomycota</taxon>
        <taxon>Agaricomycotina</taxon>
        <taxon>Agaricomycetes</taxon>
        <taxon>Agaricomycetidae</taxon>
        <taxon>Agaricales</taxon>
        <taxon>Marasmiineae</taxon>
        <taxon>Mycenaceae</taxon>
        <taxon>Mycena</taxon>
    </lineage>
</organism>
<evidence type="ECO:0000256" key="4">
    <source>
        <dbReference type="ARBA" id="ARBA00022840"/>
    </source>
</evidence>
<gene>
    <name evidence="8" type="ORF">B0H17DRAFT_1023203</name>
</gene>
<reference evidence="8" key="1">
    <citation type="submission" date="2023-03" db="EMBL/GenBank/DDBJ databases">
        <title>Massive genome expansion in bonnet fungi (Mycena s.s.) driven by repeated elements and novel gene families across ecological guilds.</title>
        <authorList>
            <consortium name="Lawrence Berkeley National Laboratory"/>
            <person name="Harder C.B."/>
            <person name="Miyauchi S."/>
            <person name="Viragh M."/>
            <person name="Kuo A."/>
            <person name="Thoen E."/>
            <person name="Andreopoulos B."/>
            <person name="Lu D."/>
            <person name="Skrede I."/>
            <person name="Drula E."/>
            <person name="Henrissat B."/>
            <person name="Morin E."/>
            <person name="Kohler A."/>
            <person name="Barry K."/>
            <person name="LaButti K."/>
            <person name="Morin E."/>
            <person name="Salamov A."/>
            <person name="Lipzen A."/>
            <person name="Mereny Z."/>
            <person name="Hegedus B."/>
            <person name="Baldrian P."/>
            <person name="Stursova M."/>
            <person name="Weitz H."/>
            <person name="Taylor A."/>
            <person name="Grigoriev I.V."/>
            <person name="Nagy L.G."/>
            <person name="Martin F."/>
            <person name="Kauserud H."/>
        </authorList>
    </citation>
    <scope>NUCLEOTIDE SEQUENCE</scope>
    <source>
        <strain evidence="8">CBHHK067</strain>
    </source>
</reference>
<evidence type="ECO:0000313" key="8">
    <source>
        <dbReference type="EMBL" id="KAJ7640158.1"/>
    </source>
</evidence>
<accession>A0AAD7FSD2</accession>
<dbReference type="SUPFAM" id="SSF56112">
    <property type="entry name" value="Protein kinase-like (PK-like)"/>
    <property type="match status" value="1"/>
</dbReference>
<comment type="caution">
    <text evidence="8">The sequence shown here is derived from an EMBL/GenBank/DDBJ whole genome shotgun (WGS) entry which is preliminary data.</text>
</comment>
<feature type="domain" description="Protein kinase" evidence="7">
    <location>
        <begin position="46"/>
        <end position="286"/>
    </location>
</feature>
<dbReference type="GO" id="GO:0005524">
    <property type="term" value="F:ATP binding"/>
    <property type="evidence" value="ECO:0007669"/>
    <property type="project" value="UniProtKB-KW"/>
</dbReference>
<feature type="compositionally biased region" description="Low complexity" evidence="5">
    <location>
        <begin position="449"/>
        <end position="472"/>
    </location>
</feature>
<dbReference type="InterPro" id="IPR011989">
    <property type="entry name" value="ARM-like"/>
</dbReference>
<keyword evidence="6" id="KW-0732">Signal</keyword>
<sequence>MASSWVCIVFPSLWNGWQPLALLRALMSDPLILPPTAAWIIRPDELELNDDAHLGGRIAQGRWRNSLVIVKVLSKQAEAGALHERGQLWTSLHHPNVLQMFGISPLDADPLYVVTQFQTNGNVMRFLQQNPHADRAKIVSDIACGMQYIHANSVVHGNLKPVNVLISADGSACISDCGMIEVQTSGSHGHRYFSPEAWKGTVSRPSDVFAWAMTALEIFTSKAPWGILSEKQIFRLVVRQDSRPDRPDEDFGITDHIWGIMEECWHRESRLRPTFDILVQLLQNNVGRRIQPDSRSSSSLSIPRVQVISEPVDNQHLLLPGQAFSPGDSLAALHSNRPRHALSMITQSSGPPAYEVMSSIPGSAPPSMGQFRASVITTPPPKPKLTQTDMGTPPQPQFMHEGSDASSTSASPNDSLDEDGMSPMFDNLLNLQSPDTPMTPWSPERRLAPSPSIRSIRTSSSGGSSRSQNSRTAPTRLRNIDTIGEEPHVPGYESPRNVPSPSPTPRGYSKSPVEPTYLRHMQSTSTFPSEYSVNSAPKMYPEPAYLKHALSTNTFPSEYSSSSAPNTFSDPSYLKHTPSTSTFPSDYSASTALTSANAYAESVRSQPSTLSGTAPNANLLAGALLSEVKEGRKREVIDGYLDKIQKLGMSSHKEAQKLVTAGTIPTLILLLKTRAVDGIGLETVLLALGILTHDPITANTIYRTSTSATLIEIVDAARSDEIAALAVWCLARICRTPEVATGLLKLNLGKLLVTKGLKGGQRTARISAWCIGALVRSDSIADSLQEMGLVSALCEHMRRCSESINAGPEDHSSIIYAVARISRSIKISKALAKGGCVEMLAHYLNTAEDPQMLLWSARAVGCLMRPNSSDMAKVLLEAGIARGLARLPSMLATEEVEPLGAFAFAIQRFSCAEWGGGTRKQLVDAGVVDALLAALRTAADEPHPEVHIELAYAIALLGDVGGTSIRKEIVNAGGIDILKRVGAAAARADVTKACNLAVTSITGNVWSRNAASAKAALAHEWTGGCPDYLPECPLPLPSAETNNESW</sequence>
<evidence type="ECO:0000259" key="7">
    <source>
        <dbReference type="PROSITE" id="PS50011"/>
    </source>
</evidence>
<dbReference type="InterPro" id="IPR016024">
    <property type="entry name" value="ARM-type_fold"/>
</dbReference>
<dbReference type="Pfam" id="PF07714">
    <property type="entry name" value="PK_Tyr_Ser-Thr"/>
    <property type="match status" value="1"/>
</dbReference>
<keyword evidence="1" id="KW-0808">Transferase</keyword>
<dbReference type="Proteomes" id="UP001221757">
    <property type="component" value="Unassembled WGS sequence"/>
</dbReference>
<name>A0AAD7FSD2_MYCRO</name>
<dbReference type="AlphaFoldDB" id="A0AAD7FSD2"/>
<evidence type="ECO:0000313" key="9">
    <source>
        <dbReference type="Proteomes" id="UP001221757"/>
    </source>
</evidence>
<dbReference type="Gene3D" id="1.25.10.10">
    <property type="entry name" value="Leucine-rich Repeat Variant"/>
    <property type="match status" value="1"/>
</dbReference>
<dbReference type="InterPro" id="IPR001245">
    <property type="entry name" value="Ser-Thr/Tyr_kinase_cat_dom"/>
</dbReference>
<dbReference type="EMBL" id="JARKIE010000434">
    <property type="protein sequence ID" value="KAJ7640158.1"/>
    <property type="molecule type" value="Genomic_DNA"/>
</dbReference>